<dbReference type="InterPro" id="IPR007549">
    <property type="entry name" value="DUF512"/>
</dbReference>
<dbReference type="SUPFAM" id="SSF50156">
    <property type="entry name" value="PDZ domain-like"/>
    <property type="match status" value="1"/>
</dbReference>
<accession>A0A3D8P659</accession>
<dbReference type="AlphaFoldDB" id="A0A3D8P659"/>
<dbReference type="Proteomes" id="UP000256329">
    <property type="component" value="Unassembled WGS sequence"/>
</dbReference>
<sequence>MRGLEIKAVDPQGQGALLGLKPGDLLLRVDEYVLRDVIDFYFYAASGRRLFLRRGGRGLVLRLSEPERPWGLDFVRPFGSIRRCANHCLFCFVDQQPPGLRSSLTFKDDDYRLSFWEGNFITLTNCTRRDLERIIRQRLSPLYVSVHATNPELRVKLMGNPRAGLIMEQLKFLAAGGITLHTQIVLCPGLNDGTELERTVGDLASLYPAVASIAVVPVGLTRYRQGLYPLRPVSREEAAALLEKIHSWQREFSRRWGTRLVYAADELYLLAGSAFPPVSAYEGFPQLENGVGLARQFLSRWERLEPRLPREVPPLRAVIVTGVLAAGLLEPVVARLNKIRGLKVELVVVENEFFGSTVTVAGLLTGRDIKRALLAYPSRPDLVVVPAAALKEGRLFLDDLTLEELAAELGYQVRAAGTPEELVRLLTGKQRKEAGKGGKTRGSDSGAPECRQVHPF</sequence>
<gene>
    <name evidence="4" type="ORF">DXX99_04010</name>
</gene>
<reference evidence="4 5" key="1">
    <citation type="submission" date="2018-08" db="EMBL/GenBank/DDBJ databases">
        <title>Form III RuBisCO-mediated autotrophy in Thermodesulfobium bacteria.</title>
        <authorList>
            <person name="Toshchakov S.V."/>
            <person name="Kublanov I.V."/>
            <person name="Frolov E."/>
            <person name="Bonch-Osmolovskaya E.A."/>
            <person name="Tourova T.P."/>
            <person name="Chernych N.A."/>
            <person name="Lebedinsky A.V."/>
        </authorList>
    </citation>
    <scope>NUCLEOTIDE SEQUENCE [LARGE SCALE GENOMIC DNA]</scope>
    <source>
        <strain evidence="4 5">SR</strain>
    </source>
</reference>
<dbReference type="InterPro" id="IPR045375">
    <property type="entry name" value="Put_radical_SAM-like_N"/>
</dbReference>
<comment type="caution">
    <text evidence="4">The sequence shown here is derived from an EMBL/GenBank/DDBJ whole genome shotgun (WGS) entry which is preliminary data.</text>
</comment>
<evidence type="ECO:0000313" key="4">
    <source>
        <dbReference type="EMBL" id="RDV84006.1"/>
    </source>
</evidence>
<dbReference type="OrthoDB" id="9774724at2"/>
<keyword evidence="5" id="KW-1185">Reference proteome</keyword>
<name>A0A3D8P659_9THEO</name>
<dbReference type="Pfam" id="PF19238">
    <property type="entry name" value="Radical_SAM_2"/>
    <property type="match status" value="1"/>
</dbReference>
<dbReference type="Pfam" id="PF04459">
    <property type="entry name" value="DUF512"/>
    <property type="match status" value="1"/>
</dbReference>
<organism evidence="4 5">
    <name type="scientific">Ammonifex thiophilus</name>
    <dbReference type="NCBI Taxonomy" id="444093"/>
    <lineage>
        <taxon>Bacteria</taxon>
        <taxon>Bacillati</taxon>
        <taxon>Bacillota</taxon>
        <taxon>Clostridia</taxon>
        <taxon>Thermoanaerobacterales</taxon>
        <taxon>Thermoanaerobacteraceae</taxon>
        <taxon>Ammonifex</taxon>
    </lineage>
</organism>
<feature type="domain" description="Putative radical SAM N-terminal" evidence="3">
    <location>
        <begin position="66"/>
        <end position="213"/>
    </location>
</feature>
<evidence type="ECO:0000259" key="2">
    <source>
        <dbReference type="Pfam" id="PF04459"/>
    </source>
</evidence>
<dbReference type="InterPro" id="IPR058240">
    <property type="entry name" value="rSAM_sf"/>
</dbReference>
<evidence type="ECO:0000313" key="5">
    <source>
        <dbReference type="Proteomes" id="UP000256329"/>
    </source>
</evidence>
<proteinExistence type="predicted"/>
<feature type="domain" description="DUF512" evidence="2">
    <location>
        <begin position="216"/>
        <end position="415"/>
    </location>
</feature>
<dbReference type="RefSeq" id="WP_115792226.1">
    <property type="nucleotide sequence ID" value="NZ_QSLN01000003.1"/>
</dbReference>
<feature type="region of interest" description="Disordered" evidence="1">
    <location>
        <begin position="429"/>
        <end position="456"/>
    </location>
</feature>
<dbReference type="EMBL" id="QSLN01000003">
    <property type="protein sequence ID" value="RDV84006.1"/>
    <property type="molecule type" value="Genomic_DNA"/>
</dbReference>
<dbReference type="Gene3D" id="3.20.20.70">
    <property type="entry name" value="Aldolase class I"/>
    <property type="match status" value="1"/>
</dbReference>
<evidence type="ECO:0000256" key="1">
    <source>
        <dbReference type="SAM" id="MobiDB-lite"/>
    </source>
</evidence>
<protein>
    <submittedName>
        <fullName evidence="4">DUF512 domain-containing protein</fullName>
    </submittedName>
</protein>
<dbReference type="InterPro" id="IPR036034">
    <property type="entry name" value="PDZ_sf"/>
</dbReference>
<evidence type="ECO:0000259" key="3">
    <source>
        <dbReference type="Pfam" id="PF19238"/>
    </source>
</evidence>
<dbReference type="InterPro" id="IPR013785">
    <property type="entry name" value="Aldolase_TIM"/>
</dbReference>
<dbReference type="SUPFAM" id="SSF102114">
    <property type="entry name" value="Radical SAM enzymes"/>
    <property type="match status" value="1"/>
</dbReference>